<sequence>MNKHPASGSIASLLTIVVVSPFFVALCFDLTSQNISQAATVYSQTNPDEPRRSFSSGTSQIVADNFVLTGSSQNVVRSLRFVGGYGLTMPPPLTPPLDSLPNDDFRVIFFEDAGGGPGVPVVNGDFSSPEVVVRTPRSGPLLNGIYNPIEYWLDLGEGIALSTSAVYWLSISNDAGDEHFWGWARGNYSYDANLASTFDSVESGPWQVGSGGGMWFELNNVNVPEPASHVLLSIALSTALLSHRRRSADF</sequence>
<dbReference type="AlphaFoldDB" id="A0A517MX44"/>
<reference evidence="1 2" key="1">
    <citation type="submission" date="2019-02" db="EMBL/GenBank/DDBJ databases">
        <title>Deep-cultivation of Planctomycetes and their phenomic and genomic characterization uncovers novel biology.</title>
        <authorList>
            <person name="Wiegand S."/>
            <person name="Jogler M."/>
            <person name="Boedeker C."/>
            <person name="Pinto D."/>
            <person name="Vollmers J."/>
            <person name="Rivas-Marin E."/>
            <person name="Kohn T."/>
            <person name="Peeters S.H."/>
            <person name="Heuer A."/>
            <person name="Rast P."/>
            <person name="Oberbeckmann S."/>
            <person name="Bunk B."/>
            <person name="Jeske O."/>
            <person name="Meyerdierks A."/>
            <person name="Storesund J.E."/>
            <person name="Kallscheuer N."/>
            <person name="Luecker S."/>
            <person name="Lage O.M."/>
            <person name="Pohl T."/>
            <person name="Merkel B.J."/>
            <person name="Hornburger P."/>
            <person name="Mueller R.-W."/>
            <person name="Bruemmer F."/>
            <person name="Labrenz M."/>
            <person name="Spormann A.M."/>
            <person name="Op den Camp H."/>
            <person name="Overmann J."/>
            <person name="Amann R."/>
            <person name="Jetten M.S.M."/>
            <person name="Mascher T."/>
            <person name="Medema M.H."/>
            <person name="Devos D.P."/>
            <person name="Kaster A.-K."/>
            <person name="Ovreas L."/>
            <person name="Rohde M."/>
            <person name="Galperin M.Y."/>
            <person name="Jogler C."/>
        </authorList>
    </citation>
    <scope>NUCLEOTIDE SEQUENCE [LARGE SCALE GENOMIC DNA]</scope>
    <source>
        <strain evidence="1 2">HG15A2</strain>
    </source>
</reference>
<dbReference type="InterPro" id="IPR013424">
    <property type="entry name" value="Ice-binding_C"/>
</dbReference>
<evidence type="ECO:0008006" key="3">
    <source>
        <dbReference type="Google" id="ProtNLM"/>
    </source>
</evidence>
<keyword evidence="2" id="KW-1185">Reference proteome</keyword>
<dbReference type="KEGG" id="amob:HG15A2_27770"/>
<organism evidence="1 2">
    <name type="scientific">Adhaeretor mobilis</name>
    <dbReference type="NCBI Taxonomy" id="1930276"/>
    <lineage>
        <taxon>Bacteria</taxon>
        <taxon>Pseudomonadati</taxon>
        <taxon>Planctomycetota</taxon>
        <taxon>Planctomycetia</taxon>
        <taxon>Pirellulales</taxon>
        <taxon>Lacipirellulaceae</taxon>
        <taxon>Adhaeretor</taxon>
    </lineage>
</organism>
<proteinExistence type="predicted"/>
<dbReference type="EMBL" id="CP036263">
    <property type="protein sequence ID" value="QDS99454.1"/>
    <property type="molecule type" value="Genomic_DNA"/>
</dbReference>
<name>A0A517MX44_9BACT</name>
<evidence type="ECO:0000313" key="1">
    <source>
        <dbReference type="EMBL" id="QDS99454.1"/>
    </source>
</evidence>
<gene>
    <name evidence="1" type="ORF">HG15A2_27770</name>
</gene>
<dbReference type="Proteomes" id="UP000319852">
    <property type="component" value="Chromosome"/>
</dbReference>
<protein>
    <recommendedName>
        <fullName evidence="3">PEP-CTERM protein-sorting domain-containing protein</fullName>
    </recommendedName>
</protein>
<accession>A0A517MX44</accession>
<evidence type="ECO:0000313" key="2">
    <source>
        <dbReference type="Proteomes" id="UP000319852"/>
    </source>
</evidence>
<dbReference type="NCBIfam" id="TIGR02595">
    <property type="entry name" value="PEP_CTERM"/>
    <property type="match status" value="1"/>
</dbReference>